<evidence type="ECO:0000313" key="2">
    <source>
        <dbReference type="Proteomes" id="UP000067626"/>
    </source>
</evidence>
<name>A0A0K1EMV7_CHOCO</name>
<dbReference type="STRING" id="52.CMC5_063790"/>
<evidence type="ECO:0008006" key="3">
    <source>
        <dbReference type="Google" id="ProtNLM"/>
    </source>
</evidence>
<dbReference type="RefSeq" id="WP_050433827.1">
    <property type="nucleotide sequence ID" value="NZ_CP012159.1"/>
</dbReference>
<accession>A0A0K1EMV7</accession>
<sequence>MPIQCVILDLDGTFTDVSREAAAFSEAYPKLLADLLGRELGSGWDDCLEETRRRASELGWEHGGHVVAPADADPYILATCAAQILLDRVGVLTGDALLRAEVLTAVYRRAYQHTGASFRPDAKEVLEALLARDWPVYVVTNAATDAATAKLEQLGPRGLERLRIRGDARKFHVAPPSRGDARFDALPQKQQVSGLSRPVFLGRGRYFDALSAIWEETGTGPEGTIVCGDIWELDLAMPAALGAQVHLVERERVYDYEIDEVRALGARGGSSRDLRGFLARLGG</sequence>
<proteinExistence type="predicted"/>
<evidence type="ECO:0000313" key="1">
    <source>
        <dbReference type="EMBL" id="AKT42156.1"/>
    </source>
</evidence>
<gene>
    <name evidence="1" type="ORF">CMC5_063790</name>
</gene>
<dbReference type="Pfam" id="PF00702">
    <property type="entry name" value="Hydrolase"/>
    <property type="match status" value="1"/>
</dbReference>
<keyword evidence="2" id="KW-1185">Reference proteome</keyword>
<reference evidence="1 2" key="1">
    <citation type="submission" date="2015-07" db="EMBL/GenBank/DDBJ databases">
        <title>Genome analysis of myxobacterium Chondromyces crocatus Cm c5 reveals a high potential for natural compound synthesis and the genetic basis for the loss of fruiting body formation.</title>
        <authorList>
            <person name="Zaburannyi N."/>
            <person name="Bunk B."/>
            <person name="Maier J."/>
            <person name="Overmann J."/>
            <person name="Mueller R."/>
        </authorList>
    </citation>
    <scope>NUCLEOTIDE SEQUENCE [LARGE SCALE GENOMIC DNA]</scope>
    <source>
        <strain evidence="1 2">Cm c5</strain>
    </source>
</reference>
<dbReference type="KEGG" id="ccro:CMC5_063790"/>
<dbReference type="OrthoDB" id="5493018at2"/>
<dbReference type="Proteomes" id="UP000067626">
    <property type="component" value="Chromosome"/>
</dbReference>
<dbReference type="AlphaFoldDB" id="A0A0K1EMV7"/>
<dbReference type="SUPFAM" id="SSF56784">
    <property type="entry name" value="HAD-like"/>
    <property type="match status" value="1"/>
</dbReference>
<organism evidence="1 2">
    <name type="scientific">Chondromyces crocatus</name>
    <dbReference type="NCBI Taxonomy" id="52"/>
    <lineage>
        <taxon>Bacteria</taxon>
        <taxon>Pseudomonadati</taxon>
        <taxon>Myxococcota</taxon>
        <taxon>Polyangia</taxon>
        <taxon>Polyangiales</taxon>
        <taxon>Polyangiaceae</taxon>
        <taxon>Chondromyces</taxon>
    </lineage>
</organism>
<dbReference type="InterPro" id="IPR036412">
    <property type="entry name" value="HAD-like_sf"/>
</dbReference>
<protein>
    <recommendedName>
        <fullName evidence="3">HAD family hydrolase</fullName>
    </recommendedName>
</protein>
<dbReference type="EMBL" id="CP012159">
    <property type="protein sequence ID" value="AKT42156.1"/>
    <property type="molecule type" value="Genomic_DNA"/>
</dbReference>
<dbReference type="Gene3D" id="3.40.50.1000">
    <property type="entry name" value="HAD superfamily/HAD-like"/>
    <property type="match status" value="1"/>
</dbReference>
<dbReference type="InterPro" id="IPR023214">
    <property type="entry name" value="HAD_sf"/>
</dbReference>
<dbReference type="PATRIC" id="fig|52.7.peg.7014"/>